<evidence type="ECO:0000313" key="1">
    <source>
        <dbReference type="EMBL" id="ORC85697.1"/>
    </source>
</evidence>
<dbReference type="VEuPathDB" id="TriTrypDB:TM35_000331540"/>
<evidence type="ECO:0000313" key="2">
    <source>
        <dbReference type="Proteomes" id="UP000192257"/>
    </source>
</evidence>
<dbReference type="AlphaFoldDB" id="A0A1X0NLY6"/>
<comment type="caution">
    <text evidence="1">The sequence shown here is derived from an EMBL/GenBank/DDBJ whole genome shotgun (WGS) entry which is preliminary data.</text>
</comment>
<reference evidence="1 2" key="1">
    <citation type="submission" date="2017-03" db="EMBL/GenBank/DDBJ databases">
        <title>An alternative strategy for trypanosome survival in the mammalian bloodstream revealed through genome and transcriptome analysis of the ubiquitous bovine parasite Trypanosoma (Megatrypanum) theileri.</title>
        <authorList>
            <person name="Kelly S."/>
            <person name="Ivens A."/>
            <person name="Mott A."/>
            <person name="O'Neill E."/>
            <person name="Emms D."/>
            <person name="Macleod O."/>
            <person name="Voorheis P."/>
            <person name="Matthews J."/>
            <person name="Matthews K."/>
            <person name="Carrington M."/>
        </authorList>
    </citation>
    <scope>NUCLEOTIDE SEQUENCE [LARGE SCALE GENOMIC DNA]</scope>
    <source>
        <strain evidence="1">Edinburgh</strain>
    </source>
</reference>
<dbReference type="GeneID" id="39988690"/>
<organism evidence="1 2">
    <name type="scientific">Trypanosoma theileri</name>
    <dbReference type="NCBI Taxonomy" id="67003"/>
    <lineage>
        <taxon>Eukaryota</taxon>
        <taxon>Discoba</taxon>
        <taxon>Euglenozoa</taxon>
        <taxon>Kinetoplastea</taxon>
        <taxon>Metakinetoplastina</taxon>
        <taxon>Trypanosomatida</taxon>
        <taxon>Trypanosomatidae</taxon>
        <taxon>Trypanosoma</taxon>
    </lineage>
</organism>
<dbReference type="EMBL" id="NBCO01000033">
    <property type="protein sequence ID" value="ORC85697.1"/>
    <property type="molecule type" value="Genomic_DNA"/>
</dbReference>
<sequence>MGFCLPKSNSLRQVASRAEISLLCNLGPCGGIIFPPLFCHIRHSFVSFLIFAAAAAPERHAPAILRQRRAAPDSQPHQPRAPRFQRAVGFLTRPLPSRARCRPRKEAIPAIGSSRPSIFLLGWLWGTFCARFLKRRTPLL</sequence>
<keyword evidence="2" id="KW-1185">Reference proteome</keyword>
<protein>
    <submittedName>
        <fullName evidence="1">Uncharacterized protein</fullName>
    </submittedName>
</protein>
<gene>
    <name evidence="1" type="ORF">TM35_000331540</name>
</gene>
<accession>A0A1X0NLY6</accession>
<dbReference type="Proteomes" id="UP000192257">
    <property type="component" value="Unassembled WGS sequence"/>
</dbReference>
<dbReference type="RefSeq" id="XP_028879763.1">
    <property type="nucleotide sequence ID" value="XM_029028910.1"/>
</dbReference>
<name>A0A1X0NLY6_9TRYP</name>
<proteinExistence type="predicted"/>